<organism evidence="1 2">
    <name type="scientific">Paenibacillus nasutitermitis</name>
    <dbReference type="NCBI Taxonomy" id="1652958"/>
    <lineage>
        <taxon>Bacteria</taxon>
        <taxon>Bacillati</taxon>
        <taxon>Bacillota</taxon>
        <taxon>Bacilli</taxon>
        <taxon>Bacillales</taxon>
        <taxon>Paenibacillaceae</taxon>
        <taxon>Paenibacillus</taxon>
    </lineage>
</organism>
<sequence>MASSTIAVFIFLTSAKSPVVFMYEASLHPLFFMDMGTILPREGLMMHLLFTTFGFIDTVWMEGKGEAIIFEILT</sequence>
<dbReference type="Proteomes" id="UP000612456">
    <property type="component" value="Unassembled WGS sequence"/>
</dbReference>
<comment type="caution">
    <text evidence="1">The sequence shown here is derived from an EMBL/GenBank/DDBJ whole genome shotgun (WGS) entry which is preliminary data.</text>
</comment>
<keyword evidence="2" id="KW-1185">Reference proteome</keyword>
<reference evidence="1" key="1">
    <citation type="journal article" date="2014" name="Int. J. Syst. Evol. Microbiol.">
        <title>Complete genome sequence of Corynebacterium casei LMG S-19264T (=DSM 44701T), isolated from a smear-ripened cheese.</title>
        <authorList>
            <consortium name="US DOE Joint Genome Institute (JGI-PGF)"/>
            <person name="Walter F."/>
            <person name="Albersmeier A."/>
            <person name="Kalinowski J."/>
            <person name="Ruckert C."/>
        </authorList>
    </citation>
    <scope>NUCLEOTIDE SEQUENCE</scope>
    <source>
        <strain evidence="1">CGMCC 1.15178</strain>
    </source>
</reference>
<gene>
    <name evidence="1" type="ORF">GCM10010911_00540</name>
</gene>
<dbReference type="AlphaFoldDB" id="A0A916YJ85"/>
<evidence type="ECO:0000313" key="1">
    <source>
        <dbReference type="EMBL" id="GGD46935.1"/>
    </source>
</evidence>
<proteinExistence type="predicted"/>
<protein>
    <submittedName>
        <fullName evidence="1">Uncharacterized protein</fullName>
    </submittedName>
</protein>
<evidence type="ECO:0000313" key="2">
    <source>
        <dbReference type="Proteomes" id="UP000612456"/>
    </source>
</evidence>
<name>A0A916YJ85_9BACL</name>
<accession>A0A916YJ85</accession>
<reference evidence="1" key="2">
    <citation type="submission" date="2020-09" db="EMBL/GenBank/DDBJ databases">
        <authorList>
            <person name="Sun Q."/>
            <person name="Zhou Y."/>
        </authorList>
    </citation>
    <scope>NUCLEOTIDE SEQUENCE</scope>
    <source>
        <strain evidence="1">CGMCC 1.15178</strain>
    </source>
</reference>
<dbReference type="EMBL" id="BMHP01000001">
    <property type="protein sequence ID" value="GGD46935.1"/>
    <property type="molecule type" value="Genomic_DNA"/>
</dbReference>